<evidence type="ECO:0000313" key="1">
    <source>
        <dbReference type="EMBL" id="CAB4793473.1"/>
    </source>
</evidence>
<reference evidence="1" key="1">
    <citation type="submission" date="2020-05" db="EMBL/GenBank/DDBJ databases">
        <authorList>
            <person name="Chiriac C."/>
            <person name="Salcher M."/>
            <person name="Ghai R."/>
            <person name="Kavagutti S V."/>
        </authorList>
    </citation>
    <scope>NUCLEOTIDE SEQUENCE</scope>
</reference>
<name>A0A6J6XCC0_9ZZZZ</name>
<dbReference type="AlphaFoldDB" id="A0A6J6XCC0"/>
<gene>
    <name evidence="1" type="ORF">UFOPK2996_00636</name>
</gene>
<proteinExistence type="predicted"/>
<accession>A0A6J6XCC0</accession>
<sequence>MANGGAAAAIILAPVSVATIRDAGQAGVRMPEKTTFFWPKPRTGMVFRLLDSAS</sequence>
<protein>
    <submittedName>
        <fullName evidence="1">Unannotated protein</fullName>
    </submittedName>
</protein>
<dbReference type="EMBL" id="CAFAAH010000067">
    <property type="protein sequence ID" value="CAB4793473.1"/>
    <property type="molecule type" value="Genomic_DNA"/>
</dbReference>
<organism evidence="1">
    <name type="scientific">freshwater metagenome</name>
    <dbReference type="NCBI Taxonomy" id="449393"/>
    <lineage>
        <taxon>unclassified sequences</taxon>
        <taxon>metagenomes</taxon>
        <taxon>ecological metagenomes</taxon>
    </lineage>
</organism>